<dbReference type="EMBL" id="AP022822">
    <property type="protein sequence ID" value="BCA85934.1"/>
    <property type="molecule type" value="Genomic_DNA"/>
</dbReference>
<dbReference type="KEGG" id="esg:EsVE80_14570"/>
<accession>A0A679IPW5</accession>
<protein>
    <recommendedName>
        <fullName evidence="3">MerR family transcriptional regulator</fullName>
    </recommendedName>
</protein>
<proteinExistence type="predicted"/>
<reference evidence="1 2" key="1">
    <citation type="submission" date="2020-02" db="EMBL/GenBank/DDBJ databases">
        <title>Characterization of vanA genotype vancomycin-resistant Enterococcus saigonensis VE80.</title>
        <authorList>
            <person name="Harada T."/>
            <person name="Motooka D."/>
            <person name="Nakamura S."/>
            <person name="Yamamoto Y."/>
            <person name="Kawahara R."/>
            <person name="Kawatsu K."/>
        </authorList>
    </citation>
    <scope>NUCLEOTIDE SEQUENCE [LARGE SCALE GENOMIC DNA]</scope>
    <source>
        <strain evidence="1 2">VE80</strain>
    </source>
</reference>
<sequence>MIKVILIIRKIGIPIKGLIGIQETSMQERVDYLIDYRKTIQGNIEELQQSDYLLAMKIDYLKKNVLNKN</sequence>
<evidence type="ECO:0000313" key="1">
    <source>
        <dbReference type="EMBL" id="BCA85934.1"/>
    </source>
</evidence>
<evidence type="ECO:0008006" key="3">
    <source>
        <dbReference type="Google" id="ProtNLM"/>
    </source>
</evidence>
<name>A0A679IPW5_9ENTE</name>
<gene>
    <name evidence="1" type="ORF">EsVE80_14570</name>
</gene>
<keyword evidence="2" id="KW-1185">Reference proteome</keyword>
<dbReference type="Proteomes" id="UP000502998">
    <property type="component" value="Chromosome"/>
</dbReference>
<organism evidence="1 2">
    <name type="scientific">Enterococcus saigonensis</name>
    <dbReference type="NCBI Taxonomy" id="1805431"/>
    <lineage>
        <taxon>Bacteria</taxon>
        <taxon>Bacillati</taxon>
        <taxon>Bacillota</taxon>
        <taxon>Bacilli</taxon>
        <taxon>Lactobacillales</taxon>
        <taxon>Enterococcaceae</taxon>
        <taxon>Enterococcus</taxon>
    </lineage>
</organism>
<dbReference type="AlphaFoldDB" id="A0A679IPW5"/>
<evidence type="ECO:0000313" key="2">
    <source>
        <dbReference type="Proteomes" id="UP000502998"/>
    </source>
</evidence>